<dbReference type="Proteomes" id="UP001275315">
    <property type="component" value="Unassembled WGS sequence"/>
</dbReference>
<proteinExistence type="predicted"/>
<feature type="signal peptide" evidence="1">
    <location>
        <begin position="1"/>
        <end position="25"/>
    </location>
</feature>
<accession>A0ABU5CNV2</accession>
<evidence type="ECO:0008006" key="4">
    <source>
        <dbReference type="Google" id="ProtNLM"/>
    </source>
</evidence>
<feature type="chain" id="PRO_5047023266" description="Lipoprotein" evidence="1">
    <location>
        <begin position="26"/>
        <end position="248"/>
    </location>
</feature>
<gene>
    <name evidence="2" type="ORF">RWD45_04710</name>
</gene>
<comment type="caution">
    <text evidence="2">The sequence shown here is derived from an EMBL/GenBank/DDBJ whole genome shotgun (WGS) entry which is preliminary data.</text>
</comment>
<name>A0ABU5CNV2_9BACI</name>
<dbReference type="RefSeq" id="WP_320378802.1">
    <property type="nucleotide sequence ID" value="NZ_JAWDIQ010000001.1"/>
</dbReference>
<sequence>MFKRISLIFTLLLLVACTNSKPALQKVDQARNITEDKPTLVETEQDDELEEFIEFVLEDEVIRVNLTAVPILQQYLMGSKDRNKEIERMSIYPLFQENKDSVDSEDETFSEPVYLLEFSCYQSACSYLLLNQNQKNHAFLIADLATWENVQLSPKGSKVLLTFSREVKTQITNNIVVVDLMNWERLPLQNETNDLSLTPYKWVIPTVEWINDEQISVTIKDGPPNKTDESTTTSSEPFIHVTISFKKE</sequence>
<dbReference type="EMBL" id="JAWDIQ010000001">
    <property type="protein sequence ID" value="MDY0408037.1"/>
    <property type="molecule type" value="Genomic_DNA"/>
</dbReference>
<evidence type="ECO:0000313" key="2">
    <source>
        <dbReference type="EMBL" id="MDY0408037.1"/>
    </source>
</evidence>
<keyword evidence="1" id="KW-0732">Signal</keyword>
<dbReference type="PROSITE" id="PS51257">
    <property type="entry name" value="PROKAR_LIPOPROTEIN"/>
    <property type="match status" value="1"/>
</dbReference>
<organism evidence="2 3">
    <name type="scientific">Paracerasibacillus soli</name>
    <dbReference type="NCBI Taxonomy" id="480284"/>
    <lineage>
        <taxon>Bacteria</taxon>
        <taxon>Bacillati</taxon>
        <taxon>Bacillota</taxon>
        <taxon>Bacilli</taxon>
        <taxon>Bacillales</taxon>
        <taxon>Bacillaceae</taxon>
        <taxon>Paracerasibacillus</taxon>
    </lineage>
</organism>
<protein>
    <recommendedName>
        <fullName evidence="4">Lipoprotein</fullName>
    </recommendedName>
</protein>
<reference evidence="2 3" key="1">
    <citation type="submission" date="2023-10" db="EMBL/GenBank/DDBJ databases">
        <title>Virgibacillus soli CC-YMP-6 genome.</title>
        <authorList>
            <person name="Miliotis G."/>
            <person name="Sengupta P."/>
            <person name="Hameed A."/>
            <person name="Chuvochina M."/>
            <person name="Mcdonagh F."/>
            <person name="Simpson A.C."/>
            <person name="Singh N.K."/>
            <person name="Rekha P.D."/>
            <person name="Raman K."/>
            <person name="Hugenholtz P."/>
            <person name="Venkateswaran K."/>
        </authorList>
    </citation>
    <scope>NUCLEOTIDE SEQUENCE [LARGE SCALE GENOMIC DNA]</scope>
    <source>
        <strain evidence="2 3">CC-YMP-6</strain>
    </source>
</reference>
<evidence type="ECO:0000256" key="1">
    <source>
        <dbReference type="SAM" id="SignalP"/>
    </source>
</evidence>
<keyword evidence="3" id="KW-1185">Reference proteome</keyword>
<evidence type="ECO:0000313" key="3">
    <source>
        <dbReference type="Proteomes" id="UP001275315"/>
    </source>
</evidence>